<dbReference type="EMBL" id="FJOG01000040">
    <property type="protein sequence ID" value="CZR66893.1"/>
    <property type="molecule type" value="Genomic_DNA"/>
</dbReference>
<evidence type="ECO:0000256" key="1">
    <source>
        <dbReference type="ARBA" id="ARBA00004141"/>
    </source>
</evidence>
<protein>
    <recommendedName>
        <fullName evidence="7">Major facilitator superfamily (MFS) profile domain-containing protein</fullName>
    </recommendedName>
</protein>
<sequence>MTASRKPDTENIGRTQDHGYARLWWQLLILGSVRFSEALAWTSVFPYAFFMMQSMLPEVPNRDGQAATYASLAIGLFTFGEFLSGVARAKVSDRIGRKLTLIIGVIGTSSSALAFGFSTNVWMALGIRLFGGLVNPNVGVVSTCVGELVQKKEHQGKGFSVVPFLRGLGGLTGPLIGGHLANLVKNLLSAFREGTLWEIFLYLLPNLTVALSIISSGLLAFLFLKESHPQMQGRADLGRNLTSWIWGKFRDLFDKVDNRRYAKLDTEEDSIPLPTIEHVNDEDSVKKESEEFEIPECHQTLSDPARPKLSAYTSKVILQILAVSLLAFHKVSSDVIIPTFLATPFDENYSSLDTRGLFKFAVGFGMELPSIGNVLLSQAITVIISQMLIVPRAIDHFGPLKTFRWAVFAFPWLYCLTPFTATLPYPLSLAVLLLDLWIKAALVSLGYTSSAILLTNTSPTPEHLATVNGAAGAFGGLARSIGAAASGSLFNFGLTTGYIVLPFRTLGTIAAAGAVLVWFLDDKP</sequence>
<evidence type="ECO:0000256" key="6">
    <source>
        <dbReference type="SAM" id="Phobius"/>
    </source>
</evidence>
<dbReference type="InterPro" id="IPR011701">
    <property type="entry name" value="MFS"/>
</dbReference>
<feature type="transmembrane region" description="Helical" evidence="6">
    <location>
        <begin position="23"/>
        <end position="49"/>
    </location>
</feature>
<accession>A0A1L7XPD6</accession>
<keyword evidence="2" id="KW-0813">Transport</keyword>
<name>A0A1L7XPD6_9HELO</name>
<keyword evidence="9" id="KW-1185">Reference proteome</keyword>
<dbReference type="Pfam" id="PF07690">
    <property type="entry name" value="MFS_1"/>
    <property type="match status" value="1"/>
</dbReference>
<dbReference type="OrthoDB" id="10262656at2759"/>
<feature type="transmembrane region" description="Helical" evidence="6">
    <location>
        <begin position="498"/>
        <end position="520"/>
    </location>
</feature>
<dbReference type="GO" id="GO:0022857">
    <property type="term" value="F:transmembrane transporter activity"/>
    <property type="evidence" value="ECO:0007669"/>
    <property type="project" value="InterPro"/>
</dbReference>
<feature type="transmembrane region" description="Helical" evidence="6">
    <location>
        <begin position="370"/>
        <end position="390"/>
    </location>
</feature>
<gene>
    <name evidence="8" type="ORF">PAC_16794</name>
</gene>
<dbReference type="Proteomes" id="UP000184330">
    <property type="component" value="Unassembled WGS sequence"/>
</dbReference>
<dbReference type="InterPro" id="IPR036259">
    <property type="entry name" value="MFS_trans_sf"/>
</dbReference>
<comment type="subcellular location">
    <subcellularLocation>
        <location evidence="1">Membrane</location>
        <topology evidence="1">Multi-pass membrane protein</topology>
    </subcellularLocation>
</comment>
<dbReference type="InterPro" id="IPR020846">
    <property type="entry name" value="MFS_dom"/>
</dbReference>
<keyword evidence="4 6" id="KW-1133">Transmembrane helix</keyword>
<dbReference type="PROSITE" id="PS50850">
    <property type="entry name" value="MFS"/>
    <property type="match status" value="1"/>
</dbReference>
<dbReference type="Gene3D" id="1.20.1250.20">
    <property type="entry name" value="MFS general substrate transporter like domains"/>
    <property type="match status" value="1"/>
</dbReference>
<feature type="transmembrane region" description="Helical" evidence="6">
    <location>
        <begin position="99"/>
        <end position="117"/>
    </location>
</feature>
<keyword evidence="3 6" id="KW-0812">Transmembrane</keyword>
<dbReference type="SUPFAM" id="SSF103473">
    <property type="entry name" value="MFS general substrate transporter"/>
    <property type="match status" value="1"/>
</dbReference>
<feature type="transmembrane region" description="Helical" evidence="6">
    <location>
        <begin position="161"/>
        <end position="180"/>
    </location>
</feature>
<feature type="transmembrane region" description="Helical" evidence="6">
    <location>
        <begin position="129"/>
        <end position="149"/>
    </location>
</feature>
<evidence type="ECO:0000313" key="9">
    <source>
        <dbReference type="Proteomes" id="UP000184330"/>
    </source>
</evidence>
<dbReference type="PANTHER" id="PTHR23504:SF15">
    <property type="entry name" value="MAJOR FACILITATOR SUPERFAMILY (MFS) PROFILE DOMAIN-CONTAINING PROTEIN"/>
    <property type="match status" value="1"/>
</dbReference>
<dbReference type="PANTHER" id="PTHR23504">
    <property type="entry name" value="MAJOR FACILITATOR SUPERFAMILY DOMAIN-CONTAINING PROTEIN 10"/>
    <property type="match status" value="1"/>
</dbReference>
<evidence type="ECO:0000256" key="5">
    <source>
        <dbReference type="ARBA" id="ARBA00023136"/>
    </source>
</evidence>
<organism evidence="8 9">
    <name type="scientific">Phialocephala subalpina</name>
    <dbReference type="NCBI Taxonomy" id="576137"/>
    <lineage>
        <taxon>Eukaryota</taxon>
        <taxon>Fungi</taxon>
        <taxon>Dikarya</taxon>
        <taxon>Ascomycota</taxon>
        <taxon>Pezizomycotina</taxon>
        <taxon>Leotiomycetes</taxon>
        <taxon>Helotiales</taxon>
        <taxon>Mollisiaceae</taxon>
        <taxon>Phialocephala</taxon>
        <taxon>Phialocephala fortinii species complex</taxon>
    </lineage>
</organism>
<feature type="domain" description="Major facilitator superfamily (MFS) profile" evidence="7">
    <location>
        <begin position="26"/>
        <end position="524"/>
    </location>
</feature>
<reference evidence="8 9" key="1">
    <citation type="submission" date="2016-03" db="EMBL/GenBank/DDBJ databases">
        <authorList>
            <person name="Ploux O."/>
        </authorList>
    </citation>
    <scope>NUCLEOTIDE SEQUENCE [LARGE SCALE GENOMIC DNA]</scope>
    <source>
        <strain evidence="8 9">UAMH 11012</strain>
    </source>
</reference>
<feature type="transmembrane region" description="Helical" evidence="6">
    <location>
        <begin position="467"/>
        <end position="492"/>
    </location>
</feature>
<evidence type="ECO:0000256" key="3">
    <source>
        <dbReference type="ARBA" id="ARBA00022692"/>
    </source>
</evidence>
<evidence type="ECO:0000256" key="4">
    <source>
        <dbReference type="ARBA" id="ARBA00022989"/>
    </source>
</evidence>
<feature type="transmembrane region" description="Helical" evidence="6">
    <location>
        <begin position="436"/>
        <end position="455"/>
    </location>
</feature>
<evidence type="ECO:0000259" key="7">
    <source>
        <dbReference type="PROSITE" id="PS50850"/>
    </source>
</evidence>
<feature type="transmembrane region" description="Helical" evidence="6">
    <location>
        <begin position="402"/>
        <end position="424"/>
    </location>
</feature>
<dbReference type="GO" id="GO:0016020">
    <property type="term" value="C:membrane"/>
    <property type="evidence" value="ECO:0007669"/>
    <property type="project" value="UniProtKB-SubCell"/>
</dbReference>
<feature type="transmembrane region" description="Helical" evidence="6">
    <location>
        <begin position="69"/>
        <end position="87"/>
    </location>
</feature>
<proteinExistence type="predicted"/>
<evidence type="ECO:0000256" key="2">
    <source>
        <dbReference type="ARBA" id="ARBA00022448"/>
    </source>
</evidence>
<feature type="transmembrane region" description="Helical" evidence="6">
    <location>
        <begin position="200"/>
        <end position="224"/>
    </location>
</feature>
<evidence type="ECO:0000313" key="8">
    <source>
        <dbReference type="EMBL" id="CZR66893.1"/>
    </source>
</evidence>
<keyword evidence="5 6" id="KW-0472">Membrane</keyword>
<dbReference type="AlphaFoldDB" id="A0A1L7XPD6"/>